<protein>
    <submittedName>
        <fullName evidence="2">Uncharacterized protein</fullName>
    </submittedName>
</protein>
<comment type="caution">
    <text evidence="2">The sequence shown here is derived from an EMBL/GenBank/DDBJ whole genome shotgun (WGS) entry which is preliminary data.</text>
</comment>
<dbReference type="RefSeq" id="XP_056754734.1">
    <property type="nucleotide sequence ID" value="XM_056894986.1"/>
</dbReference>
<evidence type="ECO:0000313" key="2">
    <source>
        <dbReference type="EMBL" id="KAJ5607309.1"/>
    </source>
</evidence>
<sequence length="184" mass="20421">MSPKLNSIEWAIESGNVALVQRLLGHGVPLEVFLEAARVRMILIAAATGRVFMLQFLRQYGVIPVPSNEEAQSAMRSAMRRGDSKPQNISSIKDLTRLTRPLNEGLVTKTATTTTTAPDLTWEMLLKLSTLKRQKRPLTYFCVMKQLTSLCLLLEGAPNPLPNDRFGSSMLAQAAEKKKSQKSH</sequence>
<proteinExistence type="predicted"/>
<dbReference type="Proteomes" id="UP001213799">
    <property type="component" value="Unassembled WGS sequence"/>
</dbReference>
<dbReference type="Gene3D" id="1.25.40.20">
    <property type="entry name" value="Ankyrin repeat-containing domain"/>
    <property type="match status" value="1"/>
</dbReference>
<reference evidence="2" key="1">
    <citation type="journal article" date="2023" name="IMA Fungus">
        <title>Comparative genomic study of the Penicillium genus elucidates a diverse pangenome and 15 lateral gene transfer events.</title>
        <authorList>
            <person name="Petersen C."/>
            <person name="Sorensen T."/>
            <person name="Nielsen M.R."/>
            <person name="Sondergaard T.E."/>
            <person name="Sorensen J.L."/>
            <person name="Fitzpatrick D.A."/>
            <person name="Frisvad J.C."/>
            <person name="Nielsen K.L."/>
        </authorList>
    </citation>
    <scope>NUCLEOTIDE SEQUENCE</scope>
    <source>
        <strain evidence="2">IBT 12815</strain>
    </source>
</reference>
<organism evidence="2 3">
    <name type="scientific">Penicillium hordei</name>
    <dbReference type="NCBI Taxonomy" id="40994"/>
    <lineage>
        <taxon>Eukaryota</taxon>
        <taxon>Fungi</taxon>
        <taxon>Dikarya</taxon>
        <taxon>Ascomycota</taxon>
        <taxon>Pezizomycotina</taxon>
        <taxon>Eurotiomycetes</taxon>
        <taxon>Eurotiomycetidae</taxon>
        <taxon>Eurotiales</taxon>
        <taxon>Aspergillaceae</taxon>
        <taxon>Penicillium</taxon>
    </lineage>
</organism>
<dbReference type="SUPFAM" id="SSF48403">
    <property type="entry name" value="Ankyrin repeat"/>
    <property type="match status" value="1"/>
</dbReference>
<accession>A0AAD6EAS9</accession>
<dbReference type="GeneID" id="81585228"/>
<reference evidence="2" key="2">
    <citation type="submission" date="2023-01" db="EMBL/GenBank/DDBJ databases">
        <authorList>
            <person name="Petersen C."/>
        </authorList>
    </citation>
    <scope>NUCLEOTIDE SEQUENCE</scope>
    <source>
        <strain evidence="2">IBT 12815</strain>
    </source>
</reference>
<dbReference type="EMBL" id="JAQJAE010000002">
    <property type="protein sequence ID" value="KAJ5607309.1"/>
    <property type="molecule type" value="Genomic_DNA"/>
</dbReference>
<feature type="region of interest" description="Disordered" evidence="1">
    <location>
        <begin position="165"/>
        <end position="184"/>
    </location>
</feature>
<dbReference type="InterPro" id="IPR036770">
    <property type="entry name" value="Ankyrin_rpt-contain_sf"/>
</dbReference>
<gene>
    <name evidence="2" type="ORF">N7537_003928</name>
</gene>
<evidence type="ECO:0000313" key="3">
    <source>
        <dbReference type="Proteomes" id="UP001213799"/>
    </source>
</evidence>
<name>A0AAD6EAS9_9EURO</name>
<dbReference type="AlphaFoldDB" id="A0AAD6EAS9"/>
<evidence type="ECO:0000256" key="1">
    <source>
        <dbReference type="SAM" id="MobiDB-lite"/>
    </source>
</evidence>
<keyword evidence="3" id="KW-1185">Reference proteome</keyword>